<dbReference type="KEGG" id="kol:Kole_0561"/>
<accession>C5CEU7</accession>
<sequence length="202" mass="23376">MMTPKIREIKEAISNIFSKRFTTKFPFEVYEPVETYRGKPLFNPEKCVGCGACVQVCPAKAIDMVDDLVEKVRVLTVKYTDCIYCGQCQEKCIVEDGIVQTTDFTTATFDRSEERNYNCIEKELVFCERCGAIITTVDHLKWLIKRLGAYTYGNPNLVLIKLTDLGYSFPEMRPREIIRREELFKLLCPKCRHLVVVEDAFK</sequence>
<evidence type="ECO:0000313" key="7">
    <source>
        <dbReference type="EMBL" id="ACR79281.1"/>
    </source>
</evidence>
<dbReference type="EMBL" id="CP001634">
    <property type="protein sequence ID" value="ACR79281.1"/>
    <property type="molecule type" value="Genomic_DNA"/>
</dbReference>
<evidence type="ECO:0000313" key="8">
    <source>
        <dbReference type="Proteomes" id="UP000002382"/>
    </source>
</evidence>
<keyword evidence="5" id="KW-0411">Iron-sulfur</keyword>
<evidence type="ECO:0000256" key="5">
    <source>
        <dbReference type="ARBA" id="ARBA00023014"/>
    </source>
</evidence>
<dbReference type="PROSITE" id="PS00198">
    <property type="entry name" value="4FE4S_FER_1"/>
    <property type="match status" value="1"/>
</dbReference>
<dbReference type="OrthoDB" id="9803192at2"/>
<dbReference type="InterPro" id="IPR017896">
    <property type="entry name" value="4Fe4S_Fe-S-bd"/>
</dbReference>
<gene>
    <name evidence="7" type="ordered locus">Kole_0561</name>
</gene>
<evidence type="ECO:0000256" key="3">
    <source>
        <dbReference type="ARBA" id="ARBA00022737"/>
    </source>
</evidence>
<keyword evidence="3" id="KW-0677">Repeat</keyword>
<dbReference type="GO" id="GO:0016020">
    <property type="term" value="C:membrane"/>
    <property type="evidence" value="ECO:0007669"/>
    <property type="project" value="InterPro"/>
</dbReference>
<dbReference type="SUPFAM" id="SSF54862">
    <property type="entry name" value="4Fe-4S ferredoxins"/>
    <property type="match status" value="1"/>
</dbReference>
<evidence type="ECO:0000256" key="4">
    <source>
        <dbReference type="ARBA" id="ARBA00023004"/>
    </source>
</evidence>
<keyword evidence="8" id="KW-1185">Reference proteome</keyword>
<dbReference type="RefSeq" id="WP_012745063.1">
    <property type="nucleotide sequence ID" value="NC_012785.1"/>
</dbReference>
<name>C5CEU7_KOSOT</name>
<dbReference type="PROSITE" id="PS51379">
    <property type="entry name" value="4FE4S_FER_2"/>
    <property type="match status" value="2"/>
</dbReference>
<reference evidence="7 8" key="1">
    <citation type="submission" date="2009-06" db="EMBL/GenBank/DDBJ databases">
        <title>Complete sequence of Thermotogales bacterium TBF 19.5.1.</title>
        <authorList>
            <consortium name="US DOE Joint Genome Institute"/>
            <person name="Lucas S."/>
            <person name="Copeland A."/>
            <person name="Lapidus A."/>
            <person name="Glavina del Rio T."/>
            <person name="Tice H."/>
            <person name="Bruce D."/>
            <person name="Goodwin L."/>
            <person name="Pitluck S."/>
            <person name="Chertkov O."/>
            <person name="Brettin T."/>
            <person name="Detter J.C."/>
            <person name="Han C."/>
            <person name="Schmutz J."/>
            <person name="Larimer F."/>
            <person name="Land M."/>
            <person name="Hauser L."/>
            <person name="Kyrpides N."/>
            <person name="Ovchinnikova G."/>
            <person name="Noll K."/>
        </authorList>
    </citation>
    <scope>NUCLEOTIDE SEQUENCE [LARGE SCALE GENOMIC DNA]</scope>
    <source>
        <strain evidence="8">ATCC BAA-1733 / DSM 21960 / TBF 19.5.1</strain>
    </source>
</reference>
<dbReference type="InterPro" id="IPR017900">
    <property type="entry name" value="4Fe4S_Fe_S_CS"/>
</dbReference>
<protein>
    <submittedName>
        <fullName evidence="7">4Fe-4S ferredoxin iron-sulfur binding domain protein</fullName>
    </submittedName>
</protein>
<evidence type="ECO:0000256" key="2">
    <source>
        <dbReference type="ARBA" id="ARBA00022723"/>
    </source>
</evidence>
<dbReference type="PANTHER" id="PTHR10849:SF35">
    <property type="entry name" value="FORMATE HYDROGENLYASE SUBUNIT 6-RELATED"/>
    <property type="match status" value="1"/>
</dbReference>
<dbReference type="Gene3D" id="3.30.70.3270">
    <property type="match status" value="1"/>
</dbReference>
<dbReference type="AlphaFoldDB" id="C5CEU7"/>
<dbReference type="GO" id="GO:0009060">
    <property type="term" value="P:aerobic respiration"/>
    <property type="evidence" value="ECO:0007669"/>
    <property type="project" value="TreeGrafter"/>
</dbReference>
<keyword evidence="2" id="KW-0479">Metal-binding</keyword>
<evidence type="ECO:0000259" key="6">
    <source>
        <dbReference type="PROSITE" id="PS51379"/>
    </source>
</evidence>
<dbReference type="GO" id="GO:0003954">
    <property type="term" value="F:NADH dehydrogenase activity"/>
    <property type="evidence" value="ECO:0007669"/>
    <property type="project" value="TreeGrafter"/>
</dbReference>
<dbReference type="Proteomes" id="UP000002382">
    <property type="component" value="Chromosome"/>
</dbReference>
<reference evidence="7 8" key="2">
    <citation type="journal article" date="2011" name="J. Bacteriol.">
        <title>Genome Sequence of Kosmotoga olearia Strain TBF 19.5.1, a Thermophilic Bacterium with a Wide Growth Temperature Range, Isolated from the Troll B Oil Platform in the North Sea.</title>
        <authorList>
            <person name="Swithers K.S."/>
            <person name="Dipippo J.L."/>
            <person name="Bruce D.C."/>
            <person name="Detter C."/>
            <person name="Tapia R."/>
            <person name="Han S."/>
            <person name="Goodwin L.A."/>
            <person name="Han J."/>
            <person name="Woyke T."/>
            <person name="Pitluck S."/>
            <person name="Pennacchio L."/>
            <person name="Nolan M."/>
            <person name="Mikhailova N."/>
            <person name="Land M.L."/>
            <person name="Nesbo C.L."/>
            <person name="Gogarten J.P."/>
            <person name="Noll K.M."/>
        </authorList>
    </citation>
    <scope>NUCLEOTIDE SEQUENCE [LARGE SCALE GENOMIC DNA]</scope>
    <source>
        <strain evidence="8">ATCC BAA-1733 / DSM 21960 / TBF 19.5.1</strain>
    </source>
</reference>
<dbReference type="Pfam" id="PF12838">
    <property type="entry name" value="Fer4_7"/>
    <property type="match status" value="1"/>
</dbReference>
<dbReference type="STRING" id="521045.Kole_0561"/>
<dbReference type="HOGENOM" id="CLU_1318581_0_0_0"/>
<dbReference type="GO" id="GO:0046872">
    <property type="term" value="F:metal ion binding"/>
    <property type="evidence" value="ECO:0007669"/>
    <property type="project" value="UniProtKB-KW"/>
</dbReference>
<dbReference type="eggNOG" id="COG1143">
    <property type="taxonomic scope" value="Bacteria"/>
</dbReference>
<evidence type="ECO:0000256" key="1">
    <source>
        <dbReference type="ARBA" id="ARBA00022485"/>
    </source>
</evidence>
<proteinExistence type="predicted"/>
<feature type="domain" description="4Fe-4S ferredoxin-type" evidence="6">
    <location>
        <begin position="38"/>
        <end position="67"/>
    </location>
</feature>
<feature type="domain" description="4Fe-4S ferredoxin-type" evidence="6">
    <location>
        <begin position="73"/>
        <end position="103"/>
    </location>
</feature>
<dbReference type="PANTHER" id="PTHR10849">
    <property type="entry name" value="NADH DEHYDROGENASE UBIQUINONE IRON-SULFUR PROTEIN 8, MITOCHONDRIAL"/>
    <property type="match status" value="1"/>
</dbReference>
<dbReference type="GO" id="GO:0051539">
    <property type="term" value="F:4 iron, 4 sulfur cluster binding"/>
    <property type="evidence" value="ECO:0007669"/>
    <property type="project" value="UniProtKB-KW"/>
</dbReference>
<organism evidence="7 8">
    <name type="scientific">Kosmotoga olearia (strain ATCC BAA-1733 / DSM 21960 / TBF 19.5.1)</name>
    <dbReference type="NCBI Taxonomy" id="521045"/>
    <lineage>
        <taxon>Bacteria</taxon>
        <taxon>Thermotogati</taxon>
        <taxon>Thermotogota</taxon>
        <taxon>Thermotogae</taxon>
        <taxon>Kosmotogales</taxon>
        <taxon>Kosmotogaceae</taxon>
        <taxon>Kosmotoga</taxon>
    </lineage>
</organism>
<keyword evidence="4" id="KW-0408">Iron</keyword>
<dbReference type="InterPro" id="IPR010226">
    <property type="entry name" value="NADH_quinone_OxRdtase_chainI"/>
</dbReference>
<keyword evidence="1" id="KW-0004">4Fe-4S</keyword>